<dbReference type="PANTHER" id="PTHR39428">
    <property type="entry name" value="F420H(2)-DEPENDENT QUINONE REDUCTASE RV1261C"/>
    <property type="match status" value="1"/>
</dbReference>
<evidence type="ECO:0000256" key="2">
    <source>
        <dbReference type="ARBA" id="ARBA00049106"/>
    </source>
</evidence>
<dbReference type="OrthoDB" id="8225825at2"/>
<comment type="similarity">
    <text evidence="1">Belongs to the F420H(2)-dependent quinone reductase family.</text>
</comment>
<reference evidence="3 4" key="1">
    <citation type="submission" date="2016-10" db="EMBL/GenBank/DDBJ databases">
        <authorList>
            <person name="de Groot N.N."/>
        </authorList>
    </citation>
    <scope>NUCLEOTIDE SEQUENCE [LARGE SCALE GENOMIC DNA]</scope>
    <source>
        <strain evidence="3 4">CGMCC 4.2022</strain>
    </source>
</reference>
<evidence type="ECO:0000256" key="1">
    <source>
        <dbReference type="ARBA" id="ARBA00008710"/>
    </source>
</evidence>
<dbReference type="Proteomes" id="UP000199341">
    <property type="component" value="Unassembled WGS sequence"/>
</dbReference>
<accession>A0A1H0MDG5</accession>
<gene>
    <name evidence="3" type="ORF">SAMN05216259_112168</name>
</gene>
<dbReference type="AlphaFoldDB" id="A0A1H0MDG5"/>
<protein>
    <submittedName>
        <fullName evidence="3">Deazaflavin-dependent oxidoreductase, nitroreductase family</fullName>
    </submittedName>
</protein>
<dbReference type="GO" id="GO:0005886">
    <property type="term" value="C:plasma membrane"/>
    <property type="evidence" value="ECO:0007669"/>
    <property type="project" value="TreeGrafter"/>
</dbReference>
<comment type="catalytic activity">
    <reaction evidence="2">
        <text>oxidized coenzyme F420-(gamma-L-Glu)(n) + a quinol + H(+) = reduced coenzyme F420-(gamma-L-Glu)(n) + a quinone</text>
        <dbReference type="Rhea" id="RHEA:39663"/>
        <dbReference type="Rhea" id="RHEA-COMP:12939"/>
        <dbReference type="Rhea" id="RHEA-COMP:14378"/>
        <dbReference type="ChEBI" id="CHEBI:15378"/>
        <dbReference type="ChEBI" id="CHEBI:24646"/>
        <dbReference type="ChEBI" id="CHEBI:132124"/>
        <dbReference type="ChEBI" id="CHEBI:133980"/>
        <dbReference type="ChEBI" id="CHEBI:139511"/>
    </reaction>
</comment>
<dbReference type="InterPro" id="IPR012349">
    <property type="entry name" value="Split_barrel_FMN-bd"/>
</dbReference>
<dbReference type="InterPro" id="IPR004378">
    <property type="entry name" value="F420H2_quin_Rdtase"/>
</dbReference>
<name>A0A1H0MDG5_9ACTN</name>
<organism evidence="3 4">
    <name type="scientific">Actinacidiphila guanduensis</name>
    <dbReference type="NCBI Taxonomy" id="310781"/>
    <lineage>
        <taxon>Bacteria</taxon>
        <taxon>Bacillati</taxon>
        <taxon>Actinomycetota</taxon>
        <taxon>Actinomycetes</taxon>
        <taxon>Kitasatosporales</taxon>
        <taxon>Streptomycetaceae</taxon>
        <taxon>Actinacidiphila</taxon>
    </lineage>
</organism>
<dbReference type="Gene3D" id="2.30.110.10">
    <property type="entry name" value="Electron Transport, Fmn-binding Protein, Chain A"/>
    <property type="match status" value="1"/>
</dbReference>
<dbReference type="NCBIfam" id="TIGR00026">
    <property type="entry name" value="hi_GC_TIGR00026"/>
    <property type="match status" value="1"/>
</dbReference>
<keyword evidence="4" id="KW-1185">Reference proteome</keyword>
<dbReference type="GO" id="GO:0070967">
    <property type="term" value="F:coenzyme F420 binding"/>
    <property type="evidence" value="ECO:0007669"/>
    <property type="project" value="TreeGrafter"/>
</dbReference>
<dbReference type="STRING" id="310781.SAMN05216259_112168"/>
<evidence type="ECO:0000313" key="3">
    <source>
        <dbReference type="EMBL" id="SDO78488.1"/>
    </source>
</evidence>
<dbReference type="RefSeq" id="WP_093786967.1">
    <property type="nucleotide sequence ID" value="NZ_FNIE01000012.1"/>
</dbReference>
<dbReference type="GO" id="GO:0016491">
    <property type="term" value="F:oxidoreductase activity"/>
    <property type="evidence" value="ECO:0007669"/>
    <property type="project" value="InterPro"/>
</dbReference>
<sequence>MPVSWKERNAEIIADFRKNGGKISPGINAILAQVEVVLITMKGAKSGAQYVVPLTCFPLEEGDFFVVASAGGAPRTPSWYHNLKAHPDVLIERGIERYPAVATLVEDPTERAHLYAQTTRVRSEFADYERKAGRLIPVFIVRRKPERDAN</sequence>
<dbReference type="PANTHER" id="PTHR39428:SF3">
    <property type="entry name" value="DEAZAFLAVIN-DEPENDENT NITROREDUCTASE"/>
    <property type="match status" value="1"/>
</dbReference>
<proteinExistence type="inferred from homology"/>
<evidence type="ECO:0000313" key="4">
    <source>
        <dbReference type="Proteomes" id="UP000199341"/>
    </source>
</evidence>
<dbReference type="Pfam" id="PF04075">
    <property type="entry name" value="F420H2_quin_red"/>
    <property type="match status" value="1"/>
</dbReference>
<dbReference type="EMBL" id="FNIE01000012">
    <property type="protein sequence ID" value="SDO78488.1"/>
    <property type="molecule type" value="Genomic_DNA"/>
</dbReference>